<dbReference type="EMBL" id="JAAVXB010000011">
    <property type="protein sequence ID" value="NKF24097.1"/>
    <property type="molecule type" value="Genomic_DNA"/>
</dbReference>
<evidence type="ECO:0000256" key="1">
    <source>
        <dbReference type="ARBA" id="ARBA00022801"/>
    </source>
</evidence>
<proteinExistence type="predicted"/>
<keyword evidence="5" id="KW-1185">Reference proteome</keyword>
<dbReference type="InterPro" id="IPR029058">
    <property type="entry name" value="AB_hydrolase_fold"/>
</dbReference>
<comment type="caution">
    <text evidence="4">The sequence shown here is derived from an EMBL/GenBank/DDBJ whole genome shotgun (WGS) entry which is preliminary data.</text>
</comment>
<dbReference type="SUPFAM" id="SSF53474">
    <property type="entry name" value="alpha/beta-Hydrolases"/>
    <property type="match status" value="1"/>
</dbReference>
<reference evidence="4" key="1">
    <citation type="submission" date="2020-03" db="EMBL/GenBank/DDBJ databases">
        <title>Solimonas marina sp. nov., isolated from deep seawater of the Pacific Ocean.</title>
        <authorList>
            <person name="Liu X."/>
            <person name="Lai Q."/>
            <person name="Sun F."/>
            <person name="Gai Y."/>
            <person name="Li G."/>
            <person name="Shao Z."/>
        </authorList>
    </citation>
    <scope>NUCLEOTIDE SEQUENCE</scope>
    <source>
        <strain evidence="4">C16B3</strain>
    </source>
</reference>
<gene>
    <name evidence="4" type="ORF">G7Y82_17430</name>
</gene>
<dbReference type="InterPro" id="IPR006311">
    <property type="entry name" value="TAT_signal"/>
</dbReference>
<dbReference type="Proteomes" id="UP000653472">
    <property type="component" value="Unassembled WGS sequence"/>
</dbReference>
<evidence type="ECO:0000313" key="5">
    <source>
        <dbReference type="Proteomes" id="UP000653472"/>
    </source>
</evidence>
<sequence length="322" mass="34653">MIDRRTLLRAGMALAAIPAAQAAQAVVPAPDTGETFPLWPGQVPGSAGVTVEQKVIERAPNSPVHDPAVLHVRTPTLTLFRPDKPNGAALLMIPGGGYQRVVVGKEGYEIARWFNERGFTVFVLLYRLPADGWAAGPDAPLQDAQRAMRLIRSGATQYGIDPQRVGVMGFSAGGHLAGRLATVFERKTYAPVDAADQVSARPDLAALGYPVITMTEPYTHMGSRNELLGRSPTAAQIAEWSVEQHVPADAPPTFLLAATDDPAVPVDNSMMMYLALHHQRVPAAMHIFEKGGHGFGLRTNGAPIGAWPQLMLDWSRLHHFTG</sequence>
<dbReference type="InterPro" id="IPR050300">
    <property type="entry name" value="GDXG_lipolytic_enzyme"/>
</dbReference>
<keyword evidence="1 4" id="KW-0378">Hydrolase</keyword>
<dbReference type="AlphaFoldDB" id="A0A970B654"/>
<feature type="signal peptide" evidence="2">
    <location>
        <begin position="1"/>
        <end position="25"/>
    </location>
</feature>
<evidence type="ECO:0000259" key="3">
    <source>
        <dbReference type="Pfam" id="PF20434"/>
    </source>
</evidence>
<dbReference type="PANTHER" id="PTHR48081:SF6">
    <property type="entry name" value="PEPTIDASE S9 PROLYL OLIGOPEPTIDASE CATALYTIC DOMAIN-CONTAINING PROTEIN"/>
    <property type="match status" value="1"/>
</dbReference>
<dbReference type="Pfam" id="PF20434">
    <property type="entry name" value="BD-FAE"/>
    <property type="match status" value="1"/>
</dbReference>
<dbReference type="Gene3D" id="3.40.50.1820">
    <property type="entry name" value="alpha/beta hydrolase"/>
    <property type="match status" value="1"/>
</dbReference>
<dbReference type="GO" id="GO:0016787">
    <property type="term" value="F:hydrolase activity"/>
    <property type="evidence" value="ECO:0007669"/>
    <property type="project" value="UniProtKB-KW"/>
</dbReference>
<dbReference type="PROSITE" id="PS51318">
    <property type="entry name" value="TAT"/>
    <property type="match status" value="1"/>
</dbReference>
<organism evidence="4 5">
    <name type="scientific">Solimonas marina</name>
    <dbReference type="NCBI Taxonomy" id="2714601"/>
    <lineage>
        <taxon>Bacteria</taxon>
        <taxon>Pseudomonadati</taxon>
        <taxon>Pseudomonadota</taxon>
        <taxon>Gammaproteobacteria</taxon>
        <taxon>Nevskiales</taxon>
        <taxon>Nevskiaceae</taxon>
        <taxon>Solimonas</taxon>
    </lineage>
</organism>
<feature type="domain" description="BD-FAE-like" evidence="3">
    <location>
        <begin position="88"/>
        <end position="274"/>
    </location>
</feature>
<keyword evidence="2" id="KW-0732">Signal</keyword>
<evidence type="ECO:0000256" key="2">
    <source>
        <dbReference type="SAM" id="SignalP"/>
    </source>
</evidence>
<feature type="chain" id="PRO_5037125864" evidence="2">
    <location>
        <begin position="26"/>
        <end position="322"/>
    </location>
</feature>
<dbReference type="InterPro" id="IPR049492">
    <property type="entry name" value="BD-FAE-like_dom"/>
</dbReference>
<name>A0A970B654_9GAMM</name>
<protein>
    <submittedName>
        <fullName evidence="4">Alpha/beta hydrolase</fullName>
    </submittedName>
</protein>
<dbReference type="PANTHER" id="PTHR48081">
    <property type="entry name" value="AB HYDROLASE SUPERFAMILY PROTEIN C4A8.06C"/>
    <property type="match status" value="1"/>
</dbReference>
<accession>A0A970B654</accession>
<evidence type="ECO:0000313" key="4">
    <source>
        <dbReference type="EMBL" id="NKF24097.1"/>
    </source>
</evidence>